<dbReference type="PANTHER" id="PTHR33392:SF6">
    <property type="entry name" value="POLYISOPRENYL-TEICHOIC ACID--PEPTIDOGLYCAN TEICHOIC ACID TRANSFERASE TAGU"/>
    <property type="match status" value="1"/>
</dbReference>
<dbReference type="AlphaFoldDB" id="A0A5N5W156"/>
<comment type="caution">
    <text evidence="6">The sequence shown here is derived from an EMBL/GenBank/DDBJ whole genome shotgun (WGS) entry which is preliminary data.</text>
</comment>
<dbReference type="InterPro" id="IPR027381">
    <property type="entry name" value="LytR/CpsA/Psr_C"/>
</dbReference>
<accession>A0A5N5W156</accession>
<evidence type="ECO:0000256" key="1">
    <source>
        <dbReference type="ARBA" id="ARBA00006068"/>
    </source>
</evidence>
<gene>
    <name evidence="6" type="ORF">FRZ00_28035</name>
</gene>
<dbReference type="InterPro" id="IPR004474">
    <property type="entry name" value="LytR_CpsA_psr"/>
</dbReference>
<dbReference type="Pfam" id="PF03816">
    <property type="entry name" value="LytR_cpsA_psr"/>
    <property type="match status" value="1"/>
</dbReference>
<keyword evidence="7" id="KW-1185">Reference proteome</keyword>
<dbReference type="OrthoDB" id="9782542at2"/>
<comment type="similarity">
    <text evidence="1">Belongs to the LytR/CpsA/Psr (LCP) family.</text>
</comment>
<keyword evidence="3" id="KW-0812">Transmembrane</keyword>
<dbReference type="RefSeq" id="WP_004952359.1">
    <property type="nucleotide sequence ID" value="NZ_JBFADJ010000036.1"/>
</dbReference>
<feature type="compositionally biased region" description="Basic and acidic residues" evidence="2">
    <location>
        <begin position="594"/>
        <end position="603"/>
    </location>
</feature>
<dbReference type="PANTHER" id="PTHR33392">
    <property type="entry name" value="POLYISOPRENYL-TEICHOIC ACID--PEPTIDOGLYCAN TEICHOIC ACID TRANSFERASE TAGU"/>
    <property type="match status" value="1"/>
</dbReference>
<evidence type="ECO:0000313" key="6">
    <source>
        <dbReference type="EMBL" id="KAB7835200.1"/>
    </source>
</evidence>
<dbReference type="Gene3D" id="3.40.630.190">
    <property type="entry name" value="LCP protein"/>
    <property type="match status" value="1"/>
</dbReference>
<feature type="region of interest" description="Disordered" evidence="2">
    <location>
        <begin position="1"/>
        <end position="121"/>
    </location>
</feature>
<dbReference type="Proteomes" id="UP000327000">
    <property type="component" value="Unassembled WGS sequence"/>
</dbReference>
<organism evidence="6 7">
    <name type="scientific">Streptomyces mobaraensis</name>
    <name type="common">Streptoverticillium mobaraense</name>
    <dbReference type="NCBI Taxonomy" id="35621"/>
    <lineage>
        <taxon>Bacteria</taxon>
        <taxon>Bacillati</taxon>
        <taxon>Actinomycetota</taxon>
        <taxon>Actinomycetes</taxon>
        <taxon>Kitasatosporales</taxon>
        <taxon>Streptomycetaceae</taxon>
        <taxon>Streptomyces</taxon>
    </lineage>
</organism>
<keyword evidence="3" id="KW-1133">Transmembrane helix</keyword>
<feature type="region of interest" description="Disordered" evidence="2">
    <location>
        <begin position="581"/>
        <end position="610"/>
    </location>
</feature>
<proteinExistence type="inferred from homology"/>
<feature type="compositionally biased region" description="Basic residues" evidence="2">
    <location>
        <begin position="109"/>
        <end position="121"/>
    </location>
</feature>
<dbReference type="Gene3D" id="3.30.70.2390">
    <property type="match status" value="1"/>
</dbReference>
<evidence type="ECO:0000313" key="7">
    <source>
        <dbReference type="Proteomes" id="UP000327000"/>
    </source>
</evidence>
<evidence type="ECO:0000256" key="3">
    <source>
        <dbReference type="SAM" id="Phobius"/>
    </source>
</evidence>
<evidence type="ECO:0000256" key="2">
    <source>
        <dbReference type="SAM" id="MobiDB-lite"/>
    </source>
</evidence>
<feature type="transmembrane region" description="Helical" evidence="3">
    <location>
        <begin position="123"/>
        <end position="146"/>
    </location>
</feature>
<dbReference type="InterPro" id="IPR050922">
    <property type="entry name" value="LytR/CpsA/Psr_CW_biosynth"/>
</dbReference>
<dbReference type="NCBIfam" id="TIGR00350">
    <property type="entry name" value="lytR_cpsA_psr"/>
    <property type="match status" value="1"/>
</dbReference>
<evidence type="ECO:0000259" key="5">
    <source>
        <dbReference type="Pfam" id="PF13399"/>
    </source>
</evidence>
<name>A0A5N5W156_STRMB</name>
<dbReference type="Pfam" id="PF13399">
    <property type="entry name" value="LytR_C"/>
    <property type="match status" value="1"/>
</dbReference>
<dbReference type="EMBL" id="VOKX01000109">
    <property type="protein sequence ID" value="KAB7835200.1"/>
    <property type="molecule type" value="Genomic_DNA"/>
</dbReference>
<protein>
    <submittedName>
        <fullName evidence="6">LytR family transcriptional regulator</fullName>
    </submittedName>
</protein>
<reference evidence="6 7" key="1">
    <citation type="journal article" date="2019" name="Microb. Cell Fact.">
        <title>Exploring novel herbicidin analogues by transcriptional regulator overexpression and MS/MS molecular networking.</title>
        <authorList>
            <person name="Shi Y."/>
            <person name="Gu R."/>
            <person name="Li Y."/>
            <person name="Wang X."/>
            <person name="Ren W."/>
            <person name="Li X."/>
            <person name="Wang L."/>
            <person name="Xie Y."/>
            <person name="Hong B."/>
        </authorList>
    </citation>
    <scope>NUCLEOTIDE SEQUENCE [LARGE SCALE GENOMIC DNA]</scope>
    <source>
        <strain evidence="6 7">US-43</strain>
    </source>
</reference>
<feature type="domain" description="Cell envelope-related transcriptional attenuator" evidence="4">
    <location>
        <begin position="196"/>
        <end position="358"/>
    </location>
</feature>
<feature type="compositionally biased region" description="Polar residues" evidence="2">
    <location>
        <begin position="34"/>
        <end position="43"/>
    </location>
</feature>
<evidence type="ECO:0000259" key="4">
    <source>
        <dbReference type="Pfam" id="PF03816"/>
    </source>
</evidence>
<feature type="domain" description="LytR/CpsA/Psr regulator C-terminal" evidence="5">
    <location>
        <begin position="485"/>
        <end position="578"/>
    </location>
</feature>
<sequence length="610" mass="64111">MDAQGRGRADGIDPADQWVFDPKTGSYELRLDPSDTSGPSSDHVSPAGARSNPVGGNPPGGAPGARKKPVPGARSGGRPLPEQRGGRRSGKAAAGRAAGGGAAANAAAGRRKAKPKKSTKKKVLLWTGGTLAFLLVGGSLGAYLLYEHLNGNIEKVDVGVDNEAVPDGPVNILVIGTDKRSGKGNTGYGDDGSVGHADTTLLFHVAEDRSNATVISIPRDMITDIPECPTKKDGTTRNIPGSKKVRFNESLGQEDRDPGCTWRTVEKITGLKVSHFMMADFNAVKSLSSAVGGVEVCVGKDVNDPKSHLKLSAGKHEIEGEQALAFVRTRHSFGFESDLDRIKLQQQFLSSMIRKMKSDDTLTNPKKLYDLSNAATKSLTVDTGIGSITKLTSLAKELSKVSLKNITFTTLPVMDNPADGKIRKTVIMDEAKAEPLLAMVREDVSLTEVKRKEKAAKEKADAAAKEKDAKQAALLKGPKAEPAKVRVKVLNGSGKVGAAQETVTWMQNAKGMPHAGNGGNAGAGGQKTAKTTLQFAPNQADQARALAEAMGLPADALHQTDKDAAPLAEMTLTLGADFKGAGVPVTPPKAPKQAPKDIQRVEADNQICAK</sequence>
<keyword evidence="3" id="KW-0472">Membrane</keyword>
<feature type="compositionally biased region" description="Basic and acidic residues" evidence="2">
    <location>
        <begin position="1"/>
        <end position="11"/>
    </location>
</feature>